<evidence type="ECO:0000313" key="2">
    <source>
        <dbReference type="Proteomes" id="UP000002218"/>
    </source>
</evidence>
<evidence type="ECO:0008006" key="3">
    <source>
        <dbReference type="Google" id="ProtNLM"/>
    </source>
</evidence>
<sequence length="231" mass="24491">MIHSIARPDIAAVARRDGLAAGLTAAFDLQAPVPCSAGGRTLLPPGLLPVVVGWSLPDMQLPAGRCRVEIEPHELARSEHLVLVRVSRLAASTPATARRVAADVEADGFSWPAALLAVRAGLTRRLLGRAIEELAGRISDGAPLTERQLVRAEIAEIAITVETVETVLPALPSRPADAETDFWHGELDRADQALSRLFGASGYLDDHPARGLRLVPLLRDVYAPPGLGQAA</sequence>
<dbReference type="RefSeq" id="WP_015749002.1">
    <property type="nucleotide sequence ID" value="NC_013235.1"/>
</dbReference>
<accession>C8XGU4</accession>
<dbReference type="Gene3D" id="1.20.140.10">
    <property type="entry name" value="Butyryl-CoA Dehydrogenase, subunit A, domain 3"/>
    <property type="match status" value="1"/>
</dbReference>
<name>C8XGU4_NAKMY</name>
<dbReference type="Proteomes" id="UP000002218">
    <property type="component" value="Chromosome"/>
</dbReference>
<dbReference type="SUPFAM" id="SSF47203">
    <property type="entry name" value="Acyl-CoA dehydrogenase C-terminal domain-like"/>
    <property type="match status" value="1"/>
</dbReference>
<dbReference type="GO" id="GO:0016627">
    <property type="term" value="F:oxidoreductase activity, acting on the CH-CH group of donors"/>
    <property type="evidence" value="ECO:0007669"/>
    <property type="project" value="InterPro"/>
</dbReference>
<dbReference type="STRING" id="479431.Namu_3880"/>
<protein>
    <recommendedName>
        <fullName evidence="3">Acyl-CoA dehydrogenase/oxidase C-terminal domain-containing protein</fullName>
    </recommendedName>
</protein>
<gene>
    <name evidence="1" type="ordered locus">Namu_3880</name>
</gene>
<keyword evidence="2" id="KW-1185">Reference proteome</keyword>
<dbReference type="OrthoDB" id="3619737at2"/>
<dbReference type="eggNOG" id="COG1960">
    <property type="taxonomic scope" value="Bacteria"/>
</dbReference>
<organism evidence="1 2">
    <name type="scientific">Nakamurella multipartita (strain ATCC 700099 / DSM 44233 / CIP 104796 / JCM 9543 / NBRC 105858 / Y-104)</name>
    <name type="common">Microsphaera multipartita</name>
    <dbReference type="NCBI Taxonomy" id="479431"/>
    <lineage>
        <taxon>Bacteria</taxon>
        <taxon>Bacillati</taxon>
        <taxon>Actinomycetota</taxon>
        <taxon>Actinomycetes</taxon>
        <taxon>Nakamurellales</taxon>
        <taxon>Nakamurellaceae</taxon>
        <taxon>Nakamurella</taxon>
    </lineage>
</organism>
<dbReference type="InterPro" id="IPR036250">
    <property type="entry name" value="AcylCo_DH-like_C"/>
</dbReference>
<dbReference type="EMBL" id="CP001737">
    <property type="protein sequence ID" value="ACV80175.1"/>
    <property type="molecule type" value="Genomic_DNA"/>
</dbReference>
<evidence type="ECO:0000313" key="1">
    <source>
        <dbReference type="EMBL" id="ACV80175.1"/>
    </source>
</evidence>
<reference evidence="2" key="1">
    <citation type="submission" date="2009-09" db="EMBL/GenBank/DDBJ databases">
        <title>The complete genome of Nakamurella multipartita DSM 44233.</title>
        <authorList>
            <consortium name="US DOE Joint Genome Institute (JGI-PGF)"/>
            <person name="Lucas S."/>
            <person name="Copeland A."/>
            <person name="Lapidus A."/>
            <person name="Glavina del Rio T."/>
            <person name="Dalin E."/>
            <person name="Tice H."/>
            <person name="Bruce D."/>
            <person name="Goodwin L."/>
            <person name="Pitluck S."/>
            <person name="Kyrpides N."/>
            <person name="Mavromatis K."/>
            <person name="Ivanova N."/>
            <person name="Ovchinnikova G."/>
            <person name="Sims D."/>
            <person name="Meincke L."/>
            <person name="Brettin T."/>
            <person name="Detter J.C."/>
            <person name="Han C."/>
            <person name="Larimer F."/>
            <person name="Land M."/>
            <person name="Hauser L."/>
            <person name="Markowitz V."/>
            <person name="Cheng J.-F."/>
            <person name="Hugenholtz P."/>
            <person name="Woyke T."/>
            <person name="Wu D."/>
            <person name="Klenk H.-P."/>
            <person name="Eisen J.A."/>
        </authorList>
    </citation>
    <scope>NUCLEOTIDE SEQUENCE [LARGE SCALE GENOMIC DNA]</scope>
    <source>
        <strain evidence="2">ATCC 700099 / DSM 44233 / CIP 104796 / JCM 9543 / NBRC 105858 / Y-104</strain>
    </source>
</reference>
<dbReference type="AlphaFoldDB" id="C8XGU4"/>
<dbReference type="KEGG" id="nml:Namu_3880"/>
<reference evidence="1 2" key="2">
    <citation type="journal article" date="2010" name="Stand. Genomic Sci.">
        <title>Complete genome sequence of Nakamurella multipartita type strain (Y-104).</title>
        <authorList>
            <person name="Tice H."/>
            <person name="Mayilraj S."/>
            <person name="Sims D."/>
            <person name="Lapidus A."/>
            <person name="Nolan M."/>
            <person name="Lucas S."/>
            <person name="Glavina Del Rio T."/>
            <person name="Copeland A."/>
            <person name="Cheng J.F."/>
            <person name="Meincke L."/>
            <person name="Bruce D."/>
            <person name="Goodwin L."/>
            <person name="Pitluck S."/>
            <person name="Ivanova N."/>
            <person name="Mavromatis K."/>
            <person name="Ovchinnikova G."/>
            <person name="Pati A."/>
            <person name="Chen A."/>
            <person name="Palaniappan K."/>
            <person name="Land M."/>
            <person name="Hauser L."/>
            <person name="Chang Y.J."/>
            <person name="Jeffries C.D."/>
            <person name="Detter J.C."/>
            <person name="Brettin T."/>
            <person name="Rohde M."/>
            <person name="Goker M."/>
            <person name="Bristow J."/>
            <person name="Eisen J.A."/>
            <person name="Markowitz V."/>
            <person name="Hugenholtz P."/>
            <person name="Kyrpides N.C."/>
            <person name="Klenk H.P."/>
            <person name="Chen F."/>
        </authorList>
    </citation>
    <scope>NUCLEOTIDE SEQUENCE [LARGE SCALE GENOMIC DNA]</scope>
    <source>
        <strain evidence="2">ATCC 700099 / DSM 44233 / CIP 104796 / JCM 9543 / NBRC 105858 / Y-104</strain>
    </source>
</reference>
<dbReference type="HOGENOM" id="CLU_1382556_0_0_11"/>
<proteinExistence type="predicted"/>
<dbReference type="InParanoid" id="C8XGU4"/>